<evidence type="ECO:0000256" key="3">
    <source>
        <dbReference type="ARBA" id="ARBA00022664"/>
    </source>
</evidence>
<evidence type="ECO:0000256" key="6">
    <source>
        <dbReference type="ARBA" id="ARBA00023187"/>
    </source>
</evidence>
<keyword evidence="3" id="KW-0507">mRNA processing</keyword>
<sequence length="671" mass="76283">MSKASQPELKKFMDKKLFIHLQGGRKVSGVLRGYDLFLNLVIDDAMEESSPAQKHPIGTVYSFRDLANALADKSADPSYVWANYSNLLAQLGSYSLPLEVHQKVLRHCTPSIHTIKRAQIRELEKGTHNYSPPDVESRFKILIRNIRGSGLSPTLSDYNFIIQQFAAYGHFEGTRSVYQEILRDGLTPDHRTFGFCLRSLAFRLSLPINEEIRDTIKARIQELFNMYMAEMSKYNVPMTGLNLEVGLRIMKETLNLQGLESILRRGYAIDLSNLDRIPLEYTERKDNPIPFPFSTAALNTTLDILGTLGEVSKMIQAFEVLTQPLQQASQHFFNSFDSDDEGDFGVDVEVSPPFPFPSATPNTTTYSILIRHLCHLGYPSLARHYILDAREKSKQAAIDLQMQVQHHFAKKLPLNTIPAPRIAISRLILLPAMGEANRNKNVGLMKWLTTKVPTIIRKQQNAVDFYQSIFDAIKNPEYHLPAKRLTKKTKFLTSQYPGASPQEKAIAAMGGQPRAPAYSYKELFEADIPDPPPLTPPSESQPFNIGLHILILKRNVAELTELNDTLRYIYGRTIQRVKERLGRRVWAGKDIFLRSEGSRVEVTKEKWKEIVNFQTTEVEEPQVQRKKPTYYRRMSTLGPVASALHQHHPRVSIIPRPSPSLHHQLDQSSKS</sequence>
<dbReference type="Gene3D" id="1.25.40.10">
    <property type="entry name" value="Tetratricopeptide repeat domain"/>
    <property type="match status" value="1"/>
</dbReference>
<dbReference type="PROSITE" id="PS51375">
    <property type="entry name" value="PPR"/>
    <property type="match status" value="1"/>
</dbReference>
<dbReference type="GO" id="GO:0071011">
    <property type="term" value="C:precatalytic spliceosome"/>
    <property type="evidence" value="ECO:0007669"/>
    <property type="project" value="TreeGrafter"/>
</dbReference>
<dbReference type="InterPro" id="IPR034098">
    <property type="entry name" value="Sm_G"/>
</dbReference>
<dbReference type="GO" id="GO:0005685">
    <property type="term" value="C:U1 snRNP"/>
    <property type="evidence" value="ECO:0007669"/>
    <property type="project" value="TreeGrafter"/>
</dbReference>
<dbReference type="InterPro" id="IPR001163">
    <property type="entry name" value="Sm_dom_euk/arc"/>
</dbReference>
<accession>A0A8H7Y137</accession>
<dbReference type="GO" id="GO:0005686">
    <property type="term" value="C:U2 snRNP"/>
    <property type="evidence" value="ECO:0007669"/>
    <property type="project" value="TreeGrafter"/>
</dbReference>
<feature type="repeat" description="PPR" evidence="10">
    <location>
        <begin position="154"/>
        <end position="188"/>
    </location>
</feature>
<dbReference type="InterPro" id="IPR002885">
    <property type="entry name" value="PPR_rpt"/>
</dbReference>
<dbReference type="PANTHER" id="PTHR10553">
    <property type="entry name" value="SMALL NUCLEAR RIBONUCLEOPROTEIN"/>
    <property type="match status" value="1"/>
</dbReference>
<keyword evidence="5" id="KW-0694">RNA-binding</keyword>
<dbReference type="GO" id="GO:0003723">
    <property type="term" value="F:RNA binding"/>
    <property type="evidence" value="ECO:0007669"/>
    <property type="project" value="UniProtKB-KW"/>
</dbReference>
<evidence type="ECO:0000313" key="13">
    <source>
        <dbReference type="EMBL" id="KAG5169591.1"/>
    </source>
</evidence>
<keyword evidence="4" id="KW-0747">Spliceosome</keyword>
<keyword evidence="6" id="KW-0508">mRNA splicing</keyword>
<dbReference type="CDD" id="cd01719">
    <property type="entry name" value="Sm_G"/>
    <property type="match status" value="1"/>
</dbReference>
<comment type="subcellular location">
    <subcellularLocation>
        <location evidence="1">Nucleus</location>
    </subcellularLocation>
</comment>
<reference evidence="13" key="1">
    <citation type="submission" date="2021-02" db="EMBL/GenBank/DDBJ databases">
        <title>Psilocybe cubensis genome.</title>
        <authorList>
            <person name="Mckernan K.J."/>
            <person name="Crawford S."/>
            <person name="Trippe A."/>
            <person name="Kane L.T."/>
            <person name="Mclaughlin S."/>
        </authorList>
    </citation>
    <scope>NUCLEOTIDE SEQUENCE [LARGE SCALE GENOMIC DNA]</scope>
    <source>
        <strain evidence="13">MGC-MH-2018</strain>
    </source>
</reference>
<keyword evidence="7" id="KW-0539">Nucleus</keyword>
<evidence type="ECO:0000256" key="9">
    <source>
        <dbReference type="ARBA" id="ARBA00041356"/>
    </source>
</evidence>
<evidence type="ECO:0000256" key="2">
    <source>
        <dbReference type="ARBA" id="ARBA00006850"/>
    </source>
</evidence>
<organism evidence="13">
    <name type="scientific">Psilocybe cubensis</name>
    <name type="common">Psychedelic mushroom</name>
    <name type="synonym">Stropharia cubensis</name>
    <dbReference type="NCBI Taxonomy" id="181762"/>
    <lineage>
        <taxon>Eukaryota</taxon>
        <taxon>Fungi</taxon>
        <taxon>Dikarya</taxon>
        <taxon>Basidiomycota</taxon>
        <taxon>Agaricomycotina</taxon>
        <taxon>Agaricomycetes</taxon>
        <taxon>Agaricomycetidae</taxon>
        <taxon>Agaricales</taxon>
        <taxon>Agaricineae</taxon>
        <taxon>Strophariaceae</taxon>
        <taxon>Psilocybe</taxon>
    </lineage>
</organism>
<dbReference type="GO" id="GO:0000398">
    <property type="term" value="P:mRNA splicing, via spliceosome"/>
    <property type="evidence" value="ECO:0007669"/>
    <property type="project" value="InterPro"/>
</dbReference>
<proteinExistence type="inferred from homology"/>
<evidence type="ECO:0000256" key="5">
    <source>
        <dbReference type="ARBA" id="ARBA00022884"/>
    </source>
</evidence>
<dbReference type="GO" id="GO:0034719">
    <property type="term" value="C:SMN-Sm protein complex"/>
    <property type="evidence" value="ECO:0007669"/>
    <property type="project" value="TreeGrafter"/>
</dbReference>
<keyword evidence="8" id="KW-0687">Ribonucleoprotein</keyword>
<dbReference type="PANTHER" id="PTHR10553:SF2">
    <property type="entry name" value="SMALL NUCLEAR RIBONUCLEOPROTEIN G"/>
    <property type="match status" value="1"/>
</dbReference>
<evidence type="ECO:0000256" key="7">
    <source>
        <dbReference type="ARBA" id="ARBA00023242"/>
    </source>
</evidence>
<dbReference type="SMART" id="SM00651">
    <property type="entry name" value="Sm"/>
    <property type="match status" value="1"/>
</dbReference>
<dbReference type="GO" id="GO:0005687">
    <property type="term" value="C:U4 snRNP"/>
    <property type="evidence" value="ECO:0007669"/>
    <property type="project" value="TreeGrafter"/>
</dbReference>
<dbReference type="InterPro" id="IPR010920">
    <property type="entry name" value="LSM_dom_sf"/>
</dbReference>
<dbReference type="InterPro" id="IPR011990">
    <property type="entry name" value="TPR-like_helical_dom_sf"/>
</dbReference>
<dbReference type="GO" id="GO:0071013">
    <property type="term" value="C:catalytic step 2 spliceosome"/>
    <property type="evidence" value="ECO:0007669"/>
    <property type="project" value="TreeGrafter"/>
</dbReference>
<dbReference type="Pfam" id="PF01423">
    <property type="entry name" value="LSM"/>
    <property type="match status" value="1"/>
</dbReference>
<dbReference type="AlphaFoldDB" id="A0A8H7Y137"/>
<evidence type="ECO:0000256" key="10">
    <source>
        <dbReference type="PROSITE-ProRule" id="PRU00708"/>
    </source>
</evidence>
<evidence type="ECO:0000256" key="1">
    <source>
        <dbReference type="ARBA" id="ARBA00004123"/>
    </source>
</evidence>
<evidence type="ECO:0000259" key="12">
    <source>
        <dbReference type="SMART" id="SM00651"/>
    </source>
</evidence>
<comment type="caution">
    <text evidence="13">The sequence shown here is derived from an EMBL/GenBank/DDBJ whole genome shotgun (WGS) entry which is preliminary data.</text>
</comment>
<dbReference type="GO" id="GO:0097526">
    <property type="term" value="C:spliceosomal tri-snRNP complex"/>
    <property type="evidence" value="ECO:0007669"/>
    <property type="project" value="TreeGrafter"/>
</dbReference>
<evidence type="ECO:0000256" key="11">
    <source>
        <dbReference type="SAM" id="MobiDB-lite"/>
    </source>
</evidence>
<dbReference type="InterPro" id="IPR044641">
    <property type="entry name" value="Lsm7/SmG-like"/>
</dbReference>
<feature type="region of interest" description="Disordered" evidence="11">
    <location>
        <begin position="646"/>
        <end position="671"/>
    </location>
</feature>
<feature type="domain" description="Sm" evidence="12">
    <location>
        <begin position="7"/>
        <end position="68"/>
    </location>
</feature>
<evidence type="ECO:0000256" key="4">
    <source>
        <dbReference type="ARBA" id="ARBA00022728"/>
    </source>
</evidence>
<dbReference type="EMBL" id="JAFIQS010000005">
    <property type="protein sequence ID" value="KAG5169591.1"/>
    <property type="molecule type" value="Genomic_DNA"/>
</dbReference>
<name>A0A8H7Y137_PSICU</name>
<dbReference type="GO" id="GO:0005682">
    <property type="term" value="C:U5 snRNP"/>
    <property type="evidence" value="ECO:0007669"/>
    <property type="project" value="TreeGrafter"/>
</dbReference>
<dbReference type="Gene3D" id="2.30.30.100">
    <property type="match status" value="1"/>
</dbReference>
<dbReference type="SUPFAM" id="SSF50182">
    <property type="entry name" value="Sm-like ribonucleoproteins"/>
    <property type="match status" value="1"/>
</dbReference>
<comment type="similarity">
    <text evidence="2">Belongs to the snRNP Sm proteins family.</text>
</comment>
<dbReference type="GO" id="GO:0071004">
    <property type="term" value="C:U2-type prespliceosome"/>
    <property type="evidence" value="ECO:0007669"/>
    <property type="project" value="TreeGrafter"/>
</dbReference>
<gene>
    <name evidence="13" type="ORF">JR316_006147</name>
</gene>
<dbReference type="GO" id="GO:0005689">
    <property type="term" value="C:U12-type spliceosomal complex"/>
    <property type="evidence" value="ECO:0007669"/>
    <property type="project" value="TreeGrafter"/>
</dbReference>
<evidence type="ECO:0000256" key="8">
    <source>
        <dbReference type="ARBA" id="ARBA00023274"/>
    </source>
</evidence>
<protein>
    <recommendedName>
        <fullName evidence="9">Sm protein G</fullName>
    </recommendedName>
</protein>